<protein>
    <submittedName>
        <fullName evidence="1">Uncharacterized protein</fullName>
    </submittedName>
</protein>
<gene>
    <name evidence="1" type="ORF">BC643_0947</name>
</gene>
<dbReference type="Proteomes" id="UP000283387">
    <property type="component" value="Unassembled WGS sequence"/>
</dbReference>
<organism evidence="1 2">
    <name type="scientific">Mangrovibacterium diazotrophicum</name>
    <dbReference type="NCBI Taxonomy" id="1261403"/>
    <lineage>
        <taxon>Bacteria</taxon>
        <taxon>Pseudomonadati</taxon>
        <taxon>Bacteroidota</taxon>
        <taxon>Bacteroidia</taxon>
        <taxon>Marinilabiliales</taxon>
        <taxon>Prolixibacteraceae</taxon>
        <taxon>Mangrovibacterium</taxon>
    </lineage>
</organism>
<dbReference type="EMBL" id="RAPN01000001">
    <property type="protein sequence ID" value="RKD90607.1"/>
    <property type="molecule type" value="Genomic_DNA"/>
</dbReference>
<sequence length="86" mass="10092">MLPKFLLADNSQECPDTIFVVHTEEPKFIVESDIEDFWTNQKVHWLSEPPVSEEVIKALLEDAETFLDDEFENQDNLYAEDEDDED</sequence>
<accession>A0A419W581</accession>
<dbReference type="OrthoDB" id="1099259at2"/>
<dbReference type="AlphaFoldDB" id="A0A419W581"/>
<reference evidence="1 2" key="1">
    <citation type="submission" date="2018-09" db="EMBL/GenBank/DDBJ databases">
        <title>Genomic Encyclopedia of Archaeal and Bacterial Type Strains, Phase II (KMG-II): from individual species to whole genera.</title>
        <authorList>
            <person name="Goeker M."/>
        </authorList>
    </citation>
    <scope>NUCLEOTIDE SEQUENCE [LARGE SCALE GENOMIC DNA]</scope>
    <source>
        <strain evidence="1 2">DSM 27148</strain>
    </source>
</reference>
<evidence type="ECO:0000313" key="1">
    <source>
        <dbReference type="EMBL" id="RKD90607.1"/>
    </source>
</evidence>
<comment type="caution">
    <text evidence="1">The sequence shown here is derived from an EMBL/GenBank/DDBJ whole genome shotgun (WGS) entry which is preliminary data.</text>
</comment>
<keyword evidence="2" id="KW-1185">Reference proteome</keyword>
<name>A0A419W581_9BACT</name>
<proteinExistence type="predicted"/>
<evidence type="ECO:0000313" key="2">
    <source>
        <dbReference type="Proteomes" id="UP000283387"/>
    </source>
</evidence>
<dbReference type="RefSeq" id="WP_120272000.1">
    <property type="nucleotide sequence ID" value="NZ_RAPN01000001.1"/>
</dbReference>